<feature type="transmembrane region" description="Helical" evidence="1">
    <location>
        <begin position="57"/>
        <end position="76"/>
    </location>
</feature>
<sequence>MSSYSSYNTYSNAVEYYYNPYNYSTYYPAVDGTMTKRFYYVDGETEKMSKTDIAGRVFTVINFILGIVNFFVPIPLPVIGSSPTIGFAAIDNVRT</sequence>
<protein>
    <submittedName>
        <fullName evidence="2">Uncharacterized protein</fullName>
    </submittedName>
</protein>
<name>A0A815D1C4_9BILA</name>
<proteinExistence type="predicted"/>
<dbReference type="EMBL" id="CAJOBB010001982">
    <property type="protein sequence ID" value="CAF3925847.1"/>
    <property type="molecule type" value="Genomic_DNA"/>
</dbReference>
<dbReference type="Proteomes" id="UP000663860">
    <property type="component" value="Unassembled WGS sequence"/>
</dbReference>
<reference evidence="2" key="1">
    <citation type="submission" date="2021-02" db="EMBL/GenBank/DDBJ databases">
        <authorList>
            <person name="Nowell W R."/>
        </authorList>
    </citation>
    <scope>NUCLEOTIDE SEQUENCE</scope>
</reference>
<comment type="caution">
    <text evidence="2">The sequence shown here is derived from an EMBL/GenBank/DDBJ whole genome shotgun (WGS) entry which is preliminary data.</text>
</comment>
<keyword evidence="1" id="KW-1133">Transmembrane helix</keyword>
<dbReference type="AlphaFoldDB" id="A0A815D1C4"/>
<evidence type="ECO:0000313" key="4">
    <source>
        <dbReference type="Proteomes" id="UP000663860"/>
    </source>
</evidence>
<gene>
    <name evidence="2" type="ORF">IZO911_LOCUS33316</name>
    <name evidence="3" type="ORF">KXQ929_LOCUS24172</name>
</gene>
<keyword evidence="1" id="KW-0472">Membrane</keyword>
<organism evidence="2 4">
    <name type="scientific">Adineta steineri</name>
    <dbReference type="NCBI Taxonomy" id="433720"/>
    <lineage>
        <taxon>Eukaryota</taxon>
        <taxon>Metazoa</taxon>
        <taxon>Spiralia</taxon>
        <taxon>Gnathifera</taxon>
        <taxon>Rotifera</taxon>
        <taxon>Eurotatoria</taxon>
        <taxon>Bdelloidea</taxon>
        <taxon>Adinetida</taxon>
        <taxon>Adinetidae</taxon>
        <taxon>Adineta</taxon>
    </lineage>
</organism>
<keyword evidence="1" id="KW-0812">Transmembrane</keyword>
<evidence type="ECO:0000313" key="3">
    <source>
        <dbReference type="EMBL" id="CAF3925847.1"/>
    </source>
</evidence>
<dbReference type="EMBL" id="CAJNOE010000606">
    <property type="protein sequence ID" value="CAF1287400.1"/>
    <property type="molecule type" value="Genomic_DNA"/>
</dbReference>
<evidence type="ECO:0000313" key="2">
    <source>
        <dbReference type="EMBL" id="CAF1287400.1"/>
    </source>
</evidence>
<accession>A0A815D1C4</accession>
<evidence type="ECO:0000256" key="1">
    <source>
        <dbReference type="SAM" id="Phobius"/>
    </source>
</evidence>
<dbReference type="Proteomes" id="UP000663868">
    <property type="component" value="Unassembled WGS sequence"/>
</dbReference>